<gene>
    <name evidence="1" type="ORF">BLA39750_01123</name>
</gene>
<protein>
    <submittedName>
        <fullName evidence="1">Uncharacterized protein</fullName>
    </submittedName>
</protein>
<dbReference type="EMBL" id="CABVQN010000004">
    <property type="protein sequence ID" value="VWC79981.1"/>
    <property type="molecule type" value="Genomic_DNA"/>
</dbReference>
<dbReference type="Proteomes" id="UP000494110">
    <property type="component" value="Unassembled WGS sequence"/>
</dbReference>
<reference evidence="1 2" key="1">
    <citation type="submission" date="2019-09" db="EMBL/GenBank/DDBJ databases">
        <authorList>
            <person name="Depoorter E."/>
        </authorList>
    </citation>
    <scope>NUCLEOTIDE SEQUENCE [LARGE SCALE GENOMIC DNA]</scope>
    <source>
        <strain evidence="1">R-39750</strain>
    </source>
</reference>
<accession>A0A6P2VHM3</accession>
<evidence type="ECO:0000313" key="1">
    <source>
        <dbReference type="EMBL" id="VWC79981.1"/>
    </source>
</evidence>
<proteinExistence type="predicted"/>
<dbReference type="RefSeq" id="WP_175011276.1">
    <property type="nucleotide sequence ID" value="NZ_CABVQN010000004.1"/>
</dbReference>
<sequence>MTPEQLRRDENISFCSDAYNAGFSLRLYVDGGIRSSAALVSLNKALDKPFGQLPLAVRALTFALHQDGYPVECSGRGKSWLPVSEPKFDEVLHYRVLPKPGMPEAPETEPDPDGF</sequence>
<dbReference type="AlphaFoldDB" id="A0A6P2VHM3"/>
<organism evidence="1 2">
    <name type="scientific">Burkholderia lata (strain ATCC 17760 / DSM 23089 / LMG 22485 / NCIMB 9086 / R18194 / 383)</name>
    <dbReference type="NCBI Taxonomy" id="482957"/>
    <lineage>
        <taxon>Bacteria</taxon>
        <taxon>Pseudomonadati</taxon>
        <taxon>Pseudomonadota</taxon>
        <taxon>Betaproteobacteria</taxon>
        <taxon>Burkholderiales</taxon>
        <taxon>Burkholderiaceae</taxon>
        <taxon>Burkholderia</taxon>
        <taxon>Burkholderia cepacia complex</taxon>
    </lineage>
</organism>
<evidence type="ECO:0000313" key="2">
    <source>
        <dbReference type="Proteomes" id="UP000494110"/>
    </source>
</evidence>
<name>A0A6P2VHM3_BURL3</name>